<dbReference type="WBParaSite" id="SPAL_0001688200.1">
    <property type="protein sequence ID" value="SPAL_0001688200.1"/>
    <property type="gene ID" value="SPAL_0001688200"/>
</dbReference>
<dbReference type="AlphaFoldDB" id="A0A0N5CGA3"/>
<dbReference type="PANTHER" id="PTHR32083:SF48">
    <property type="entry name" value="TRANS-GOLGI NETWORK-LOCALIZED SYP41-INTERACTING PROTEIN 1"/>
    <property type="match status" value="1"/>
</dbReference>
<evidence type="ECO:0000256" key="1">
    <source>
        <dbReference type="ARBA" id="ARBA00023054"/>
    </source>
</evidence>
<evidence type="ECO:0000256" key="2">
    <source>
        <dbReference type="SAM" id="Coils"/>
    </source>
</evidence>
<sequence>MSFNYRSSSLPTKKNTSLHVSGDAHASDTKPVNIMLQPSQVVPIMLQARPPIHESGDHHVSEVFPNHDTTYASKATPSNKVVSFQEHPKILPNVDTSLPAFKGWRNLFHKGSTSILSQVSHLRLPRQVDETKPGQNGIPLAEQSTIVKTVIAELLNEQQQVLDTEPHKYDALRAEQTNRLTEVLKELHISSDYFVPDLQASYTPKKRSIRTANTSNGHTSRQLTKHADVRRPNTTYNTNKAPTGGTTNRRGDHKTYPKSKSTTRYPQQSKINNVQASHDDRTDAQSTGKLDGIVYDLSNLVKELKLNTLTICMLILAFLIPFGASAPIGKCKLAPSQYGAYYNQRDFGVDNMVKVHYKQLLPNCKIGSIIENKGIRVKDVFLDNHFDFDKKITTIANPNCHNVKTVRFDNNNNDFVEISDDTVDSSSILKKVHAAISAYEQSCELSNMVAPIKEAPPKVIQNAATEKGKTPASSNTNKAPEATTTLRASTQDKTVVSKIEAELRNCEAKLKSQTKEVEKLKKSERILADDKSKILDDIKTVTTHIEGIPNALTLTIPPISMKEELQSLTTVVQSVIAGERQKAALHEQQISSIRELEDKLLECQNERKKLKKELELKNNELQLLKGDNTKCMSDMKIVQQYVDKTIDEREELNQLRASASSCTKNTNDLQHCLQDTLLLNSEVQLLHKQVNEKSTQTDSLQNEIDELTARITSLNELLELKNSELTTFRTDYMKKTEHLSTIEAMEFDIKALREELASLNDVREHSCELKIQLHDALQLASSNIVCNTTTSVDQDNVSVNNDIPQVVTNVTCVDAPQSSVPCDGIMEKHEICLNSNINLRVENAQLKGQLRDAV</sequence>
<feature type="region of interest" description="Disordered" evidence="3">
    <location>
        <begin position="205"/>
        <end position="285"/>
    </location>
</feature>
<accession>A0A0N5CGA3</accession>
<keyword evidence="1 2" id="KW-0175">Coiled coil</keyword>
<keyword evidence="4" id="KW-1185">Reference proteome</keyword>
<dbReference type="Proteomes" id="UP000046392">
    <property type="component" value="Unplaced"/>
</dbReference>
<feature type="coiled-coil region" evidence="2">
    <location>
        <begin position="586"/>
        <end position="627"/>
    </location>
</feature>
<feature type="compositionally biased region" description="Polar residues" evidence="3">
    <location>
        <begin position="258"/>
        <end position="276"/>
    </location>
</feature>
<feature type="coiled-coil region" evidence="2">
    <location>
        <begin position="496"/>
        <end position="523"/>
    </location>
</feature>
<protein>
    <submittedName>
        <fullName evidence="5">Reverse transcriptase domain-containing protein</fullName>
    </submittedName>
</protein>
<feature type="coiled-coil region" evidence="2">
    <location>
        <begin position="690"/>
        <end position="762"/>
    </location>
</feature>
<evidence type="ECO:0000256" key="3">
    <source>
        <dbReference type="SAM" id="MobiDB-lite"/>
    </source>
</evidence>
<dbReference type="PANTHER" id="PTHR32083">
    <property type="entry name" value="CILIA AND FLAGELLA-ASSOCIATED PROTEIN 58-RELATED"/>
    <property type="match status" value="1"/>
</dbReference>
<evidence type="ECO:0000313" key="5">
    <source>
        <dbReference type="WBParaSite" id="SPAL_0001688200.1"/>
    </source>
</evidence>
<organism evidence="4 5">
    <name type="scientific">Strongyloides papillosus</name>
    <name type="common">Intestinal threadworm</name>
    <dbReference type="NCBI Taxonomy" id="174720"/>
    <lineage>
        <taxon>Eukaryota</taxon>
        <taxon>Metazoa</taxon>
        <taxon>Ecdysozoa</taxon>
        <taxon>Nematoda</taxon>
        <taxon>Chromadorea</taxon>
        <taxon>Rhabditida</taxon>
        <taxon>Tylenchina</taxon>
        <taxon>Panagrolaimomorpha</taxon>
        <taxon>Strongyloidoidea</taxon>
        <taxon>Strongyloididae</taxon>
        <taxon>Strongyloides</taxon>
    </lineage>
</organism>
<reference evidence="5" key="1">
    <citation type="submission" date="2017-02" db="UniProtKB">
        <authorList>
            <consortium name="WormBaseParasite"/>
        </authorList>
    </citation>
    <scope>IDENTIFICATION</scope>
</reference>
<dbReference type="GO" id="GO:0005856">
    <property type="term" value="C:cytoskeleton"/>
    <property type="evidence" value="ECO:0007669"/>
    <property type="project" value="TreeGrafter"/>
</dbReference>
<feature type="compositionally biased region" description="Polar residues" evidence="3">
    <location>
        <begin position="232"/>
        <end position="248"/>
    </location>
</feature>
<feature type="region of interest" description="Disordered" evidence="3">
    <location>
        <begin position="1"/>
        <end position="30"/>
    </location>
</feature>
<evidence type="ECO:0000313" key="4">
    <source>
        <dbReference type="Proteomes" id="UP000046392"/>
    </source>
</evidence>
<name>A0A0N5CGA3_STREA</name>
<proteinExistence type="predicted"/>
<feature type="compositionally biased region" description="Polar residues" evidence="3">
    <location>
        <begin position="1"/>
        <end position="19"/>
    </location>
</feature>
<feature type="compositionally biased region" description="Polar residues" evidence="3">
    <location>
        <begin position="210"/>
        <end position="222"/>
    </location>
</feature>